<name>A0A3Q0ERP6_VIGRR</name>
<dbReference type="CDD" id="cd00303">
    <property type="entry name" value="retropepsin_like"/>
    <property type="match status" value="1"/>
</dbReference>
<reference evidence="2" key="1">
    <citation type="submission" date="2025-08" db="UniProtKB">
        <authorList>
            <consortium name="RefSeq"/>
        </authorList>
    </citation>
    <scope>IDENTIFICATION</scope>
    <source>
        <tissue evidence="2">Leaf</tissue>
    </source>
</reference>
<organism evidence="1 2">
    <name type="scientific">Vigna radiata var. radiata</name>
    <name type="common">Mung bean</name>
    <name type="synonym">Phaseolus aureus</name>
    <dbReference type="NCBI Taxonomy" id="3916"/>
    <lineage>
        <taxon>Eukaryota</taxon>
        <taxon>Viridiplantae</taxon>
        <taxon>Streptophyta</taxon>
        <taxon>Embryophyta</taxon>
        <taxon>Tracheophyta</taxon>
        <taxon>Spermatophyta</taxon>
        <taxon>Magnoliopsida</taxon>
        <taxon>eudicotyledons</taxon>
        <taxon>Gunneridae</taxon>
        <taxon>Pentapetalae</taxon>
        <taxon>rosids</taxon>
        <taxon>fabids</taxon>
        <taxon>Fabales</taxon>
        <taxon>Fabaceae</taxon>
        <taxon>Papilionoideae</taxon>
        <taxon>50 kb inversion clade</taxon>
        <taxon>NPAAA clade</taxon>
        <taxon>indigoferoid/millettioid clade</taxon>
        <taxon>Phaseoleae</taxon>
        <taxon>Vigna</taxon>
    </lineage>
</organism>
<evidence type="ECO:0000313" key="1">
    <source>
        <dbReference type="Proteomes" id="UP000087766"/>
    </source>
</evidence>
<keyword evidence="1" id="KW-1185">Reference proteome</keyword>
<dbReference type="KEGG" id="vra:106754636"/>
<dbReference type="RefSeq" id="XP_022633736.1">
    <property type="nucleotide sequence ID" value="XM_022778015.1"/>
</dbReference>
<dbReference type="PANTHER" id="PTHR15503">
    <property type="entry name" value="LDOC1 RELATED"/>
    <property type="match status" value="1"/>
</dbReference>
<dbReference type="AlphaFoldDB" id="A0A3Q0ERP6"/>
<sequence length="264" mass="29772">MFAKEVEFLELALNNRSVSEYVDRFKHLFRFNTMTVDEDWQCRKFENGLRKEIKLLVKGLRIREFSALVEMARDMEKTKGEPEGPQIQQNQPLRVGGRVVSRVRRTGLQPRQAGRAIERGGTRPQVAGRVYALTGAKAVSAGNLIVSTYLLFGALCVILFDSGATHSFESEACVERLSLVVRELPCNMVVSTPAARLVRTSNVCSRCSIKVEGRRLGYHKILVKADEVQKTAFRSRYGHYGYVVMPFGVTNASAIFMDYIEQDI</sequence>
<gene>
    <name evidence="2" type="primary">LOC106754636</name>
</gene>
<accession>A0A3Q0ERP6</accession>
<evidence type="ECO:0000313" key="2">
    <source>
        <dbReference type="RefSeq" id="XP_022633736.1"/>
    </source>
</evidence>
<dbReference type="SUPFAM" id="SSF56672">
    <property type="entry name" value="DNA/RNA polymerases"/>
    <property type="match status" value="1"/>
</dbReference>
<proteinExistence type="predicted"/>
<dbReference type="GeneID" id="106754636"/>
<dbReference type="STRING" id="3916.A0A3Q0ERP6"/>
<protein>
    <submittedName>
        <fullName evidence="2">Uncharacterized protein LOC106754636</fullName>
    </submittedName>
</protein>
<dbReference type="PANTHER" id="PTHR15503:SF45">
    <property type="entry name" value="RNA-DIRECTED DNA POLYMERASE HOMOLOG"/>
    <property type="match status" value="1"/>
</dbReference>
<dbReference type="Proteomes" id="UP000087766">
    <property type="component" value="Unplaced"/>
</dbReference>
<dbReference type="Pfam" id="PF08284">
    <property type="entry name" value="RVP_2"/>
    <property type="match status" value="1"/>
</dbReference>
<dbReference type="OrthoDB" id="1924993at2759"/>
<dbReference type="Gene3D" id="3.10.10.10">
    <property type="entry name" value="HIV Type 1 Reverse Transcriptase, subunit A, domain 1"/>
    <property type="match status" value="1"/>
</dbReference>
<dbReference type="InterPro" id="IPR043502">
    <property type="entry name" value="DNA/RNA_pol_sf"/>
</dbReference>
<dbReference type="InterPro" id="IPR032567">
    <property type="entry name" value="RTL1-rel"/>
</dbReference>